<evidence type="ECO:0000313" key="6">
    <source>
        <dbReference type="EMBL" id="GLB65881.1"/>
    </source>
</evidence>
<name>A0ABQ5MPK9_9MICC</name>
<feature type="region of interest" description="Disordered" evidence="4">
    <location>
        <begin position="231"/>
        <end position="252"/>
    </location>
</feature>
<dbReference type="SUPFAM" id="SSF52317">
    <property type="entry name" value="Class I glutamine amidotransferase-like"/>
    <property type="match status" value="1"/>
</dbReference>
<evidence type="ECO:0000256" key="4">
    <source>
        <dbReference type="SAM" id="MobiDB-lite"/>
    </source>
</evidence>
<dbReference type="InterPro" id="IPR050325">
    <property type="entry name" value="Prot/Nucl_acid_deglycase"/>
</dbReference>
<keyword evidence="1" id="KW-0346">Stress response</keyword>
<dbReference type="InterPro" id="IPR002818">
    <property type="entry name" value="DJ-1/PfpI"/>
</dbReference>
<keyword evidence="7" id="KW-1185">Reference proteome</keyword>
<keyword evidence="2" id="KW-0456">Lyase</keyword>
<evidence type="ECO:0000256" key="3">
    <source>
        <dbReference type="ARBA" id="ARBA00038493"/>
    </source>
</evidence>
<gene>
    <name evidence="6" type="ORF">AHIS1636_03200</name>
</gene>
<evidence type="ECO:0000256" key="2">
    <source>
        <dbReference type="ARBA" id="ARBA00023239"/>
    </source>
</evidence>
<dbReference type="PANTHER" id="PTHR48094:SF11">
    <property type="entry name" value="GLUTATHIONE-INDEPENDENT GLYOXALASE HSP31-RELATED"/>
    <property type="match status" value="1"/>
</dbReference>
<dbReference type="RefSeq" id="WP_264794044.1">
    <property type="nucleotide sequence ID" value="NZ_BRVS01000001.1"/>
</dbReference>
<dbReference type="InterPro" id="IPR029062">
    <property type="entry name" value="Class_I_gatase-like"/>
</dbReference>
<dbReference type="Proteomes" id="UP001209654">
    <property type="component" value="Unassembled WGS sequence"/>
</dbReference>
<evidence type="ECO:0000259" key="5">
    <source>
        <dbReference type="Pfam" id="PF01965"/>
    </source>
</evidence>
<dbReference type="Gene3D" id="3.40.50.880">
    <property type="match status" value="1"/>
</dbReference>
<organism evidence="6 7">
    <name type="scientific">Arthrobacter mangrovi</name>
    <dbReference type="NCBI Taxonomy" id="2966350"/>
    <lineage>
        <taxon>Bacteria</taxon>
        <taxon>Bacillati</taxon>
        <taxon>Actinomycetota</taxon>
        <taxon>Actinomycetes</taxon>
        <taxon>Micrococcales</taxon>
        <taxon>Micrococcaceae</taxon>
        <taxon>Arthrobacter</taxon>
    </lineage>
</organism>
<comment type="caution">
    <text evidence="6">The sequence shown here is derived from an EMBL/GenBank/DDBJ whole genome shotgun (WGS) entry which is preliminary data.</text>
</comment>
<dbReference type="Pfam" id="PF01965">
    <property type="entry name" value="DJ-1_PfpI"/>
    <property type="match status" value="1"/>
</dbReference>
<comment type="similarity">
    <text evidence="3">Belongs to the peptidase C56 family. HSP31-like subfamily.</text>
</comment>
<reference evidence="6 7" key="1">
    <citation type="journal article" date="2023" name="Int. J. Syst. Evol. Microbiol.">
        <title>Arthrobacter mangrovi sp. nov., an actinobacterium isolated from the rhizosphere of a mangrove.</title>
        <authorList>
            <person name="Hamada M."/>
            <person name="Saitou S."/>
            <person name="Enomoto N."/>
            <person name="Nanri K."/>
            <person name="Hidaka K."/>
            <person name="Miura T."/>
            <person name="Tamura T."/>
        </authorList>
    </citation>
    <scope>NUCLEOTIDE SEQUENCE [LARGE SCALE GENOMIC DNA]</scope>
    <source>
        <strain evidence="6 7">NBRC 112813</strain>
    </source>
</reference>
<protein>
    <submittedName>
        <fullName evidence="6">Thiazole biosynthesis protein ThiJ</fullName>
    </submittedName>
</protein>
<evidence type="ECO:0000313" key="7">
    <source>
        <dbReference type="Proteomes" id="UP001209654"/>
    </source>
</evidence>
<dbReference type="EMBL" id="BRVS01000001">
    <property type="protein sequence ID" value="GLB65881.1"/>
    <property type="molecule type" value="Genomic_DNA"/>
</dbReference>
<feature type="domain" description="DJ-1/PfpI" evidence="5">
    <location>
        <begin position="29"/>
        <end position="229"/>
    </location>
</feature>
<evidence type="ECO:0000256" key="1">
    <source>
        <dbReference type="ARBA" id="ARBA00023016"/>
    </source>
</evidence>
<sequence>MARILMVVSAADSLTMKDGTEHPTGFWAEELVTAHRLLTEAGHTVNIATPGGKKPTVDAISLDAQSAGGQDKADDFAAYLKEIEPELSAPLVLSEVSADHYNAIVLPGGHGPMADLASDANLGRLLVEADREGIIIAPFCHGPAALLSATNDTGDFAFAGRHLTVFTDEEELGGGTGDNTPWLVESTLRDAGAIVQAGPAWQPNLVRDGNLITGQNPASSEVVAREVLAALGPAPEAAQDDEADDESDEDIQ</sequence>
<feature type="compositionally biased region" description="Acidic residues" evidence="4">
    <location>
        <begin position="238"/>
        <end position="252"/>
    </location>
</feature>
<dbReference type="PANTHER" id="PTHR48094">
    <property type="entry name" value="PROTEIN/NUCLEIC ACID DEGLYCASE DJ-1-RELATED"/>
    <property type="match status" value="1"/>
</dbReference>
<accession>A0ABQ5MPK9</accession>
<proteinExistence type="inferred from homology"/>
<dbReference type="CDD" id="cd03141">
    <property type="entry name" value="GATase1_Hsp31_like"/>
    <property type="match status" value="1"/>
</dbReference>